<accession>A0ABS5TG70</accession>
<evidence type="ECO:0000259" key="2">
    <source>
        <dbReference type="PROSITE" id="PS50937"/>
    </source>
</evidence>
<proteinExistence type="predicted"/>
<evidence type="ECO:0000256" key="1">
    <source>
        <dbReference type="ARBA" id="ARBA00023125"/>
    </source>
</evidence>
<keyword evidence="1" id="KW-0238">DNA-binding</keyword>
<dbReference type="RefSeq" id="WP_214156350.1">
    <property type="nucleotide sequence ID" value="NZ_JAHBAY010000005.1"/>
</dbReference>
<organism evidence="3 4">
    <name type="scientific">Kineosporia corallincola</name>
    <dbReference type="NCBI Taxonomy" id="2835133"/>
    <lineage>
        <taxon>Bacteria</taxon>
        <taxon>Bacillati</taxon>
        <taxon>Actinomycetota</taxon>
        <taxon>Actinomycetes</taxon>
        <taxon>Kineosporiales</taxon>
        <taxon>Kineosporiaceae</taxon>
        <taxon>Kineosporia</taxon>
    </lineage>
</organism>
<dbReference type="SMART" id="SM00422">
    <property type="entry name" value="HTH_MERR"/>
    <property type="match status" value="1"/>
</dbReference>
<feature type="domain" description="HTH merR-type" evidence="2">
    <location>
        <begin position="1"/>
        <end position="68"/>
    </location>
</feature>
<dbReference type="SUPFAM" id="SSF46955">
    <property type="entry name" value="Putative DNA-binding domain"/>
    <property type="match status" value="1"/>
</dbReference>
<dbReference type="InterPro" id="IPR047057">
    <property type="entry name" value="MerR_fam"/>
</dbReference>
<dbReference type="EMBL" id="JAHBAY010000005">
    <property type="protein sequence ID" value="MBT0770057.1"/>
    <property type="molecule type" value="Genomic_DNA"/>
</dbReference>
<dbReference type="PROSITE" id="PS50937">
    <property type="entry name" value="HTH_MERR_2"/>
    <property type="match status" value="1"/>
</dbReference>
<dbReference type="InterPro" id="IPR000551">
    <property type="entry name" value="MerR-type_HTH_dom"/>
</dbReference>
<evidence type="ECO:0000313" key="3">
    <source>
        <dbReference type="EMBL" id="MBT0770057.1"/>
    </source>
</evidence>
<dbReference type="PANTHER" id="PTHR30204">
    <property type="entry name" value="REDOX-CYCLING DRUG-SENSING TRANSCRIPTIONAL ACTIVATOR SOXR"/>
    <property type="match status" value="1"/>
</dbReference>
<dbReference type="Pfam" id="PF13411">
    <property type="entry name" value="MerR_1"/>
    <property type="match status" value="1"/>
</dbReference>
<name>A0ABS5TG70_9ACTN</name>
<evidence type="ECO:0000313" key="4">
    <source>
        <dbReference type="Proteomes" id="UP001197247"/>
    </source>
</evidence>
<protein>
    <submittedName>
        <fullName evidence="3">MerR family transcriptional regulator</fullName>
    </submittedName>
</protein>
<sequence>MRIGEVAERAGVSVRAMRYYEEQGLVTADRSPSGHRRYAESAVVRVRFIQALYSAGLSSRTVAELLPIMDEGVITAQMFTRLDGERERIRVQIDELTQAYERLGQLIESGRQLKTPVVTMACD</sequence>
<gene>
    <name evidence="3" type="ORF">KIH74_14050</name>
</gene>
<dbReference type="PROSITE" id="PS00552">
    <property type="entry name" value="HTH_MERR_1"/>
    <property type="match status" value="1"/>
</dbReference>
<dbReference type="Gene3D" id="1.10.1660.10">
    <property type="match status" value="1"/>
</dbReference>
<dbReference type="PANTHER" id="PTHR30204:SF97">
    <property type="entry name" value="MERR FAMILY REGULATORY PROTEIN"/>
    <property type="match status" value="1"/>
</dbReference>
<dbReference type="PRINTS" id="PR00040">
    <property type="entry name" value="HTHMERR"/>
</dbReference>
<comment type="caution">
    <text evidence="3">The sequence shown here is derived from an EMBL/GenBank/DDBJ whole genome shotgun (WGS) entry which is preliminary data.</text>
</comment>
<reference evidence="3 4" key="1">
    <citation type="submission" date="2021-05" db="EMBL/GenBank/DDBJ databases">
        <title>Kineosporia and Streptomyces sp. nov. two new marine actinobacteria isolated from Coral.</title>
        <authorList>
            <person name="Buangrab K."/>
            <person name="Sutthacheep M."/>
            <person name="Yeemin T."/>
            <person name="Harunari E."/>
            <person name="Igarashi Y."/>
            <person name="Kanchanasin P."/>
            <person name="Tanasupawat S."/>
            <person name="Phongsopitanun W."/>
        </authorList>
    </citation>
    <scope>NUCLEOTIDE SEQUENCE [LARGE SCALE GENOMIC DNA]</scope>
    <source>
        <strain evidence="3 4">J2-2</strain>
    </source>
</reference>
<keyword evidence="4" id="KW-1185">Reference proteome</keyword>
<dbReference type="InterPro" id="IPR009061">
    <property type="entry name" value="DNA-bd_dom_put_sf"/>
</dbReference>
<dbReference type="Proteomes" id="UP001197247">
    <property type="component" value="Unassembled WGS sequence"/>
</dbReference>